<dbReference type="PROSITE" id="PS00678">
    <property type="entry name" value="WD_REPEATS_1"/>
    <property type="match status" value="2"/>
</dbReference>
<evidence type="ECO:0000256" key="4">
    <source>
        <dbReference type="PROSITE-ProRule" id="PRU00221"/>
    </source>
</evidence>
<dbReference type="GO" id="GO:0043161">
    <property type="term" value="P:proteasome-mediated ubiquitin-dependent protein catabolic process"/>
    <property type="evidence" value="ECO:0007669"/>
    <property type="project" value="TreeGrafter"/>
</dbReference>
<dbReference type="Gene3D" id="2.130.10.10">
    <property type="entry name" value="YVTN repeat-like/Quinoprotein amine dehydrogenase"/>
    <property type="match status" value="2"/>
</dbReference>
<dbReference type="PANTHER" id="PTHR19849">
    <property type="entry name" value="PHOSPHOLIPASE A-2-ACTIVATING PROTEIN"/>
    <property type="match status" value="1"/>
</dbReference>
<dbReference type="GO" id="GO:0043130">
    <property type="term" value="F:ubiquitin binding"/>
    <property type="evidence" value="ECO:0007669"/>
    <property type="project" value="TreeGrafter"/>
</dbReference>
<dbReference type="InterPro" id="IPR001680">
    <property type="entry name" value="WD40_rpt"/>
</dbReference>
<dbReference type="OrthoDB" id="6262491at2759"/>
<feature type="compositionally biased region" description="Basic and acidic residues" evidence="5">
    <location>
        <begin position="355"/>
        <end position="364"/>
    </location>
</feature>
<keyword evidence="2 4" id="KW-0853">WD repeat</keyword>
<dbReference type="EMBL" id="CP090164">
    <property type="protein sequence ID" value="UJO14252.1"/>
    <property type="molecule type" value="Genomic_DNA"/>
</dbReference>
<feature type="repeat" description="WD" evidence="4">
    <location>
        <begin position="116"/>
        <end position="152"/>
    </location>
</feature>
<dbReference type="AlphaFoldDB" id="A0A9Q8P5Y5"/>
<evidence type="ECO:0008006" key="8">
    <source>
        <dbReference type="Google" id="ProtNLM"/>
    </source>
</evidence>
<feature type="region of interest" description="Disordered" evidence="5">
    <location>
        <begin position="347"/>
        <end position="383"/>
    </location>
</feature>
<sequence length="383" mass="42256">MSRSNHVGHFFQTTDSLAATERKTAKAKNKHGKPIKLSSKVLAVIPASTASVLVAEAAGDVKKVALDSETIERQFNSGTAPLTCLATDPTTDTIYAGSWDKTIYAINKRDNSTKQLTSHTDFVKCLAIAHLDSQPILISGSSDATIIIWDISPSNFGKVLHKLKGHAKALQDFAIDPHEESQSSRSITLFSASSDREIRRWQISRASAYELPESLEKPILAQDTSVYKLRFDSDGDLWTASADKTAKHLIRSRNWEADTTLEHPDFVRDVLPFEDLGLVVTACRDEEVRVWDVSSGKLVCTYTGHFEEVTGLASLTDRKVVSVSIDGTVRQWSLERPDMAKYQEELAKEAANGEAEDKQDEKKGSMLTAEEEAELAELLSDDD</sequence>
<evidence type="ECO:0000256" key="3">
    <source>
        <dbReference type="ARBA" id="ARBA00022737"/>
    </source>
</evidence>
<evidence type="ECO:0000256" key="1">
    <source>
        <dbReference type="ARBA" id="ARBA00022490"/>
    </source>
</evidence>
<feature type="repeat" description="WD" evidence="4">
    <location>
        <begin position="302"/>
        <end position="342"/>
    </location>
</feature>
<reference evidence="6" key="1">
    <citation type="submission" date="2021-12" db="EMBL/GenBank/DDBJ databases">
        <authorList>
            <person name="Zaccaron A."/>
            <person name="Stergiopoulos I."/>
        </authorList>
    </citation>
    <scope>NUCLEOTIDE SEQUENCE</scope>
    <source>
        <strain evidence="6">Race5_Kim</strain>
    </source>
</reference>
<evidence type="ECO:0000256" key="5">
    <source>
        <dbReference type="SAM" id="MobiDB-lite"/>
    </source>
</evidence>
<dbReference type="InterPro" id="IPR020472">
    <property type="entry name" value="WD40_PAC1"/>
</dbReference>
<dbReference type="PROSITE" id="PS50294">
    <property type="entry name" value="WD_REPEATS_REGION"/>
    <property type="match status" value="1"/>
</dbReference>
<name>A0A9Q8P5Y5_PASFU</name>
<dbReference type="SUPFAM" id="SSF50978">
    <property type="entry name" value="WD40 repeat-like"/>
    <property type="match status" value="1"/>
</dbReference>
<feature type="compositionally biased region" description="Acidic residues" evidence="5">
    <location>
        <begin position="369"/>
        <end position="383"/>
    </location>
</feature>
<reference evidence="6" key="2">
    <citation type="journal article" date="2022" name="Microb. Genom.">
        <title>A chromosome-scale genome assembly of the tomato pathogen Cladosporium fulvum reveals a compartmentalized genome architecture and the presence of a dispensable chromosome.</title>
        <authorList>
            <person name="Zaccaron A.Z."/>
            <person name="Chen L.H."/>
            <person name="Samaras A."/>
            <person name="Stergiopoulos I."/>
        </authorList>
    </citation>
    <scope>NUCLEOTIDE SEQUENCE</scope>
    <source>
        <strain evidence="6">Race5_Kim</strain>
    </source>
</reference>
<keyword evidence="3" id="KW-0677">Repeat</keyword>
<protein>
    <recommendedName>
        <fullName evidence="8">WD repeat protein</fullName>
    </recommendedName>
</protein>
<dbReference type="SMART" id="SM00320">
    <property type="entry name" value="WD40"/>
    <property type="match status" value="6"/>
</dbReference>
<dbReference type="InterPro" id="IPR015943">
    <property type="entry name" value="WD40/YVTN_repeat-like_dom_sf"/>
</dbReference>
<organism evidence="6 7">
    <name type="scientific">Passalora fulva</name>
    <name type="common">Tomato leaf mold</name>
    <name type="synonym">Cladosporium fulvum</name>
    <dbReference type="NCBI Taxonomy" id="5499"/>
    <lineage>
        <taxon>Eukaryota</taxon>
        <taxon>Fungi</taxon>
        <taxon>Dikarya</taxon>
        <taxon>Ascomycota</taxon>
        <taxon>Pezizomycotina</taxon>
        <taxon>Dothideomycetes</taxon>
        <taxon>Dothideomycetidae</taxon>
        <taxon>Mycosphaerellales</taxon>
        <taxon>Mycosphaerellaceae</taxon>
        <taxon>Fulvia</taxon>
    </lineage>
</organism>
<feature type="repeat" description="WD" evidence="4">
    <location>
        <begin position="260"/>
        <end position="301"/>
    </location>
</feature>
<proteinExistence type="predicted"/>
<dbReference type="OMA" id="TIRTWPL"/>
<dbReference type="FunFam" id="2.130.10.10:FF:001196">
    <property type="entry name" value="WD repeat protein (AFU_orthologue AFUA_1G12380)"/>
    <property type="match status" value="1"/>
</dbReference>
<dbReference type="GO" id="GO:0005737">
    <property type="term" value="C:cytoplasm"/>
    <property type="evidence" value="ECO:0007669"/>
    <property type="project" value="TreeGrafter"/>
</dbReference>
<dbReference type="Pfam" id="PF00400">
    <property type="entry name" value="WD40"/>
    <property type="match status" value="3"/>
</dbReference>
<keyword evidence="1" id="KW-0963">Cytoplasm</keyword>
<dbReference type="PROSITE" id="PS50082">
    <property type="entry name" value="WD_REPEATS_2"/>
    <property type="match status" value="3"/>
</dbReference>
<evidence type="ECO:0000256" key="2">
    <source>
        <dbReference type="ARBA" id="ARBA00022574"/>
    </source>
</evidence>
<gene>
    <name evidence="6" type="ORF">CLAFUR5_03233</name>
</gene>
<evidence type="ECO:0000313" key="6">
    <source>
        <dbReference type="EMBL" id="UJO14252.1"/>
    </source>
</evidence>
<dbReference type="PRINTS" id="PR00320">
    <property type="entry name" value="GPROTEINBRPT"/>
</dbReference>
<keyword evidence="7" id="KW-1185">Reference proteome</keyword>
<dbReference type="GeneID" id="71983111"/>
<dbReference type="GO" id="GO:0005634">
    <property type="term" value="C:nucleus"/>
    <property type="evidence" value="ECO:0007669"/>
    <property type="project" value="TreeGrafter"/>
</dbReference>
<dbReference type="RefSeq" id="XP_047758618.1">
    <property type="nucleotide sequence ID" value="XM_047902381.1"/>
</dbReference>
<dbReference type="Proteomes" id="UP000756132">
    <property type="component" value="Chromosome 2"/>
</dbReference>
<accession>A0A9Q8P5Y5</accession>
<dbReference type="InterPro" id="IPR036322">
    <property type="entry name" value="WD40_repeat_dom_sf"/>
</dbReference>
<dbReference type="InterPro" id="IPR019775">
    <property type="entry name" value="WD40_repeat_CS"/>
</dbReference>
<dbReference type="GO" id="GO:0010992">
    <property type="term" value="P:ubiquitin recycling"/>
    <property type="evidence" value="ECO:0007669"/>
    <property type="project" value="TreeGrafter"/>
</dbReference>
<dbReference type="PANTHER" id="PTHR19849:SF0">
    <property type="entry name" value="PHOSPHOLIPASE A-2-ACTIVATING PROTEIN"/>
    <property type="match status" value="1"/>
</dbReference>
<dbReference type="KEGG" id="ffu:CLAFUR5_03233"/>
<evidence type="ECO:0000313" key="7">
    <source>
        <dbReference type="Proteomes" id="UP000756132"/>
    </source>
</evidence>